<gene>
    <name evidence="2" type="ORF">NITHO_4320003</name>
</gene>
<sequence>MRIVSLLPSVTEICYTLGLSDRVAGVTHDCDYPPAARQKPRVTRSLVPSGANGAEANRYLSQRGREGNALYELDFDTLAGLKPDLIFTQRLCDICTVPYAEVLAAVKRLPKPLRVVSIDPQTLDDALDVVREIGELTGRPRTAGAVLRALRQRVQYINDHVDRMAIPRRVVCLDGLDPPTVAGNWVPEMVRIAGGEDMLGRAGESSFEVDWRQVVDADPEALILMPRGYSLERTVSEVSKLPGLLQLAVVPAVQHEQVYAVDGSYFNRPGPRLVGGIEMLAGIIHPEAFARIGTPGSIQSVHIRSMEQVS</sequence>
<dbReference type="EMBL" id="CAGS01000371">
    <property type="protein sequence ID" value="CCF85001.1"/>
    <property type="molecule type" value="Genomic_DNA"/>
</dbReference>
<evidence type="ECO:0000313" key="2">
    <source>
        <dbReference type="EMBL" id="CCF85001.1"/>
    </source>
</evidence>
<keyword evidence="3" id="KW-1185">Reference proteome</keyword>
<feature type="domain" description="Fe/B12 periplasmic-binding" evidence="1">
    <location>
        <begin position="2"/>
        <end position="288"/>
    </location>
</feature>
<dbReference type="PANTHER" id="PTHR42860:SF1">
    <property type="entry name" value="VITAMIN B12-BINDING PROTEIN"/>
    <property type="match status" value="1"/>
</dbReference>
<dbReference type="CDD" id="cd01144">
    <property type="entry name" value="BtuF"/>
    <property type="match status" value="1"/>
</dbReference>
<dbReference type="PANTHER" id="PTHR42860">
    <property type="entry name" value="VITAMIN B12-BINDING PROTEIN"/>
    <property type="match status" value="1"/>
</dbReference>
<accession>I4EJY9</accession>
<evidence type="ECO:0000259" key="1">
    <source>
        <dbReference type="PROSITE" id="PS50983"/>
    </source>
</evidence>
<proteinExistence type="predicted"/>
<reference evidence="2 3" key="1">
    <citation type="journal article" date="2012" name="ISME J.">
        <title>Nitrification expanded: discovery, physiology and genomics of a nitrite-oxidizing bacterium from the phylum Chloroflexi.</title>
        <authorList>
            <person name="Sorokin D.Y."/>
            <person name="Lucker S."/>
            <person name="Vejmelkova D."/>
            <person name="Kostrikina N.A."/>
            <person name="Kleerebezem R."/>
            <person name="Rijpstra W.I."/>
            <person name="Damste J.S."/>
            <person name="Le Paslier D."/>
            <person name="Muyzer G."/>
            <person name="Wagner M."/>
            <person name="van Loosdrecht M.C."/>
            <person name="Daims H."/>
        </authorList>
    </citation>
    <scope>NUCLEOTIDE SEQUENCE [LARGE SCALE GENOMIC DNA]</scope>
    <source>
        <strain evidence="3">none</strain>
    </source>
</reference>
<dbReference type="PROSITE" id="PS50983">
    <property type="entry name" value="FE_B12_PBP"/>
    <property type="match status" value="1"/>
</dbReference>
<comment type="caution">
    <text evidence="2">The sequence shown here is derived from an EMBL/GenBank/DDBJ whole genome shotgun (WGS) entry which is preliminary data.</text>
</comment>
<protein>
    <submittedName>
        <fullName evidence="2">Periplasmic binding protein</fullName>
    </submittedName>
</protein>
<name>I4EJY9_9BACT</name>
<organism evidence="2 3">
    <name type="scientific">Nitrolancea hollandica Lb</name>
    <dbReference type="NCBI Taxonomy" id="1129897"/>
    <lineage>
        <taxon>Bacteria</taxon>
        <taxon>Pseudomonadati</taxon>
        <taxon>Thermomicrobiota</taxon>
        <taxon>Thermomicrobia</taxon>
        <taxon>Sphaerobacterales</taxon>
        <taxon>Sphaerobacterineae</taxon>
        <taxon>Sphaerobacteraceae</taxon>
        <taxon>Nitrolancea</taxon>
    </lineage>
</organism>
<dbReference type="InterPro" id="IPR051030">
    <property type="entry name" value="Vitamin_B12-ABC_binding"/>
</dbReference>
<dbReference type="Proteomes" id="UP000004221">
    <property type="component" value="Unassembled WGS sequence"/>
</dbReference>
<dbReference type="AlphaFoldDB" id="I4EJY9"/>
<dbReference type="RefSeq" id="WP_008479601.1">
    <property type="nucleotide sequence ID" value="NZ_CAGS01000371.1"/>
</dbReference>
<dbReference type="Pfam" id="PF01497">
    <property type="entry name" value="Peripla_BP_2"/>
    <property type="match status" value="1"/>
</dbReference>
<evidence type="ECO:0000313" key="3">
    <source>
        <dbReference type="Proteomes" id="UP000004221"/>
    </source>
</evidence>
<dbReference type="InterPro" id="IPR002491">
    <property type="entry name" value="ABC_transptr_periplasmic_BD"/>
</dbReference>
<dbReference type="SUPFAM" id="SSF53807">
    <property type="entry name" value="Helical backbone' metal receptor"/>
    <property type="match status" value="1"/>
</dbReference>
<dbReference type="OrthoDB" id="9787830at2"/>
<dbReference type="Gene3D" id="3.40.50.1980">
    <property type="entry name" value="Nitrogenase molybdenum iron protein domain"/>
    <property type="match status" value="2"/>
</dbReference>